<evidence type="ECO:0000256" key="15">
    <source>
        <dbReference type="SAM" id="Phobius"/>
    </source>
</evidence>
<dbReference type="GO" id="GO:0016020">
    <property type="term" value="C:membrane"/>
    <property type="evidence" value="ECO:0007669"/>
    <property type="project" value="UniProtKB-SubCell"/>
</dbReference>
<evidence type="ECO:0000256" key="9">
    <source>
        <dbReference type="ARBA" id="ARBA00023136"/>
    </source>
</evidence>
<dbReference type="PANTHER" id="PTHR31741">
    <property type="entry name" value="OS02G0726500 PROTEIN-RELATED"/>
    <property type="match status" value="1"/>
</dbReference>
<dbReference type="PANTHER" id="PTHR31741:SF4">
    <property type="entry name" value="O-FUCOSYLTRANSFERASE 28"/>
    <property type="match status" value="1"/>
</dbReference>
<gene>
    <name evidence="16" type="ORF">SADUNF_Sadunf06G0074600</name>
</gene>
<evidence type="ECO:0000256" key="6">
    <source>
        <dbReference type="ARBA" id="ARBA00022692"/>
    </source>
</evidence>
<protein>
    <recommendedName>
        <fullName evidence="13">O-fucosyltransferase family protein</fullName>
    </recommendedName>
</protein>
<name>A0A835MWZ7_9ROSI</name>
<keyword evidence="6 15" id="KW-0812">Transmembrane</keyword>
<evidence type="ECO:0000256" key="3">
    <source>
        <dbReference type="ARBA" id="ARBA00007737"/>
    </source>
</evidence>
<evidence type="ECO:0000256" key="10">
    <source>
        <dbReference type="ARBA" id="ARBA00023180"/>
    </source>
</evidence>
<evidence type="ECO:0000256" key="12">
    <source>
        <dbReference type="ARBA" id="ARBA00023277"/>
    </source>
</evidence>
<keyword evidence="10" id="KW-0325">Glycoprotein</keyword>
<evidence type="ECO:0000256" key="11">
    <source>
        <dbReference type="ARBA" id="ARBA00023253"/>
    </source>
</evidence>
<feature type="transmembrane region" description="Helical" evidence="15">
    <location>
        <begin position="688"/>
        <end position="706"/>
    </location>
</feature>
<evidence type="ECO:0000256" key="1">
    <source>
        <dbReference type="ARBA" id="ARBA00004606"/>
    </source>
</evidence>
<dbReference type="FunFam" id="3.40.50.11350:FF:000011">
    <property type="entry name" value="O-fucosyltransferase 28"/>
    <property type="match status" value="1"/>
</dbReference>
<comment type="subcellular location">
    <subcellularLocation>
        <location evidence="1">Membrane</location>
        <topology evidence="1">Single-pass type II membrane protein</topology>
    </subcellularLocation>
</comment>
<dbReference type="GO" id="GO:0016757">
    <property type="term" value="F:glycosyltransferase activity"/>
    <property type="evidence" value="ECO:0007669"/>
    <property type="project" value="UniProtKB-KW"/>
</dbReference>
<evidence type="ECO:0000256" key="14">
    <source>
        <dbReference type="SAM" id="MobiDB-lite"/>
    </source>
</evidence>
<feature type="region of interest" description="Disordered" evidence="14">
    <location>
        <begin position="1"/>
        <end position="31"/>
    </location>
</feature>
<keyword evidence="8 15" id="KW-1133">Transmembrane helix</keyword>
<keyword evidence="5" id="KW-0808">Transferase</keyword>
<dbReference type="InterPro" id="IPR024709">
    <property type="entry name" value="FucosylTrfase_pln"/>
</dbReference>
<evidence type="ECO:0000256" key="2">
    <source>
        <dbReference type="ARBA" id="ARBA00004881"/>
    </source>
</evidence>
<keyword evidence="12" id="KW-0119">Carbohydrate metabolism</keyword>
<keyword evidence="17" id="KW-1185">Reference proteome</keyword>
<evidence type="ECO:0000256" key="5">
    <source>
        <dbReference type="ARBA" id="ARBA00022679"/>
    </source>
</evidence>
<feature type="compositionally biased region" description="Polar residues" evidence="14">
    <location>
        <begin position="1"/>
        <end position="24"/>
    </location>
</feature>
<dbReference type="Pfam" id="PF10250">
    <property type="entry name" value="O-FucT"/>
    <property type="match status" value="1"/>
</dbReference>
<dbReference type="GO" id="GO:0006004">
    <property type="term" value="P:fucose metabolic process"/>
    <property type="evidence" value="ECO:0007669"/>
    <property type="project" value="UniProtKB-KW"/>
</dbReference>
<evidence type="ECO:0000256" key="13">
    <source>
        <dbReference type="ARBA" id="ARBA00030350"/>
    </source>
</evidence>
<dbReference type="CDD" id="cd11299">
    <property type="entry name" value="O-FucT_plant"/>
    <property type="match status" value="1"/>
</dbReference>
<dbReference type="Proteomes" id="UP000657918">
    <property type="component" value="Unassembled WGS sequence"/>
</dbReference>
<keyword evidence="4" id="KW-0328">Glycosyltransferase</keyword>
<evidence type="ECO:0000313" key="16">
    <source>
        <dbReference type="EMBL" id="KAF9679999.1"/>
    </source>
</evidence>
<dbReference type="AlphaFoldDB" id="A0A835MWZ7"/>
<keyword evidence="9 15" id="KW-0472">Membrane</keyword>
<reference evidence="16 17" key="1">
    <citation type="submission" date="2020-10" db="EMBL/GenBank/DDBJ databases">
        <title>Plant Genome Project.</title>
        <authorList>
            <person name="Zhang R.-G."/>
        </authorList>
    </citation>
    <scope>NUCLEOTIDE SEQUENCE [LARGE SCALE GENOMIC DNA]</scope>
    <source>
        <strain evidence="16">FAFU-HL-1</strain>
        <tissue evidence="16">Leaf</tissue>
    </source>
</reference>
<comment type="pathway">
    <text evidence="2">Glycan metabolism.</text>
</comment>
<feature type="transmembrane region" description="Helical" evidence="15">
    <location>
        <begin position="718"/>
        <end position="737"/>
    </location>
</feature>
<evidence type="ECO:0000256" key="4">
    <source>
        <dbReference type="ARBA" id="ARBA00022676"/>
    </source>
</evidence>
<evidence type="ECO:0000313" key="17">
    <source>
        <dbReference type="Proteomes" id="UP000657918"/>
    </source>
</evidence>
<dbReference type="OrthoDB" id="2015856at2759"/>
<dbReference type="InterPro" id="IPR019378">
    <property type="entry name" value="GDP-Fuc_O-FucTrfase"/>
</dbReference>
<proteinExistence type="inferred from homology"/>
<accession>A0A835MWZ7</accession>
<keyword evidence="11" id="KW-0294">Fucose metabolism</keyword>
<sequence length="835" mass="95112">MPSGGPISTSSSNVSPRNHPGPTTTRRRVDAIAADRTSNFSDYNHDFSDEEDSLSGSSTTGGAHHCHHNYHHHNHSHRHHLVIKYHLLRRKFFFFVPESWLLGVEDLAATISHGLRSGKNMSRRVFGVLMLMAVLSVFLKFSLWSKTERNIHENSNLVIFRHFKDDWARAQRSIIEHHPSISTPPFHRPPPTPKIWMKPNSDNFYQCIPPPRNQIRARKTNGYLLVHANGGLNQMRTGICDMVAAAMLMNATLVLPSLDRESFWTDPSTFKDIFDWRHFMEALKDDIDVVEYLPYQYAAKKPHEKAPVSWSKANYYRVEMATLLKKYKVLRFTHSDSRLANNGLAAHIQRLRCRANYKALLYAKELEDLGKKVVDRLRNRSEPYVALHLRYEKDMLAFTGCSHNLTAEEAEELRAMRYKTPHWKEKEIDSKTRRLQGGCPMTPREAAIFLKAMGYPSSTAIYIVAGPTYGSGSMAPFLAEFPNVFSHSNLATSEELEPIKPYQNRLAALDYIVALESDVFIYTYHGNMAKAVQGHRRFEGFRKTINPDKRNFVALIDQLDDGALSLEEFTLQVQSLHSDRIGAPYQRRAGSSPKEEENFYANPLPGCVCNISQEKFVSPKLTQTDGNVSELTSERDAGFSKLYKRPHFEKQEHHHKFLSSHRLQDRLIEAKEMADLPKPPLGFETESINTLHAVFAFLVYTLNALIEVKNKFKTASPLVTCNWVIVALLIYAAASVAEIMLRNRKSSYHLIAGYTRFYASGFATILLLNILAPILGYIISVMWGGLFARITYGSKKELQELLWHTAQLGHDLWTKLGGVCNREEPDQANRPPLSS</sequence>
<organism evidence="16 17">
    <name type="scientific">Salix dunnii</name>
    <dbReference type="NCBI Taxonomy" id="1413687"/>
    <lineage>
        <taxon>Eukaryota</taxon>
        <taxon>Viridiplantae</taxon>
        <taxon>Streptophyta</taxon>
        <taxon>Embryophyta</taxon>
        <taxon>Tracheophyta</taxon>
        <taxon>Spermatophyta</taxon>
        <taxon>Magnoliopsida</taxon>
        <taxon>eudicotyledons</taxon>
        <taxon>Gunneridae</taxon>
        <taxon>Pentapetalae</taxon>
        <taxon>rosids</taxon>
        <taxon>fabids</taxon>
        <taxon>Malpighiales</taxon>
        <taxon>Salicaceae</taxon>
        <taxon>Saliceae</taxon>
        <taxon>Salix</taxon>
    </lineage>
</organism>
<comment type="caution">
    <text evidence="16">The sequence shown here is derived from an EMBL/GenBank/DDBJ whole genome shotgun (WGS) entry which is preliminary data.</text>
</comment>
<keyword evidence="7" id="KW-0735">Signal-anchor</keyword>
<evidence type="ECO:0000256" key="8">
    <source>
        <dbReference type="ARBA" id="ARBA00022989"/>
    </source>
</evidence>
<evidence type="ECO:0000256" key="7">
    <source>
        <dbReference type="ARBA" id="ARBA00022968"/>
    </source>
</evidence>
<dbReference type="EMBL" id="JADGMS010000006">
    <property type="protein sequence ID" value="KAF9679999.1"/>
    <property type="molecule type" value="Genomic_DNA"/>
</dbReference>
<feature type="transmembrane region" description="Helical" evidence="15">
    <location>
        <begin position="757"/>
        <end position="786"/>
    </location>
</feature>
<comment type="similarity">
    <text evidence="3">Belongs to the glycosyltransferase GT106 family.</text>
</comment>
<dbReference type="GO" id="GO:0005737">
    <property type="term" value="C:cytoplasm"/>
    <property type="evidence" value="ECO:0007669"/>
    <property type="project" value="TreeGrafter"/>
</dbReference>